<dbReference type="VEuPathDB" id="FungiDB:PSTT_16803"/>
<dbReference type="EMBL" id="PKSL01000230">
    <property type="protein sequence ID" value="POV98323.1"/>
    <property type="molecule type" value="Genomic_DNA"/>
</dbReference>
<dbReference type="Proteomes" id="UP000239156">
    <property type="component" value="Unassembled WGS sequence"/>
</dbReference>
<gene>
    <name evidence="2" type="ORF">PSTT_14521</name>
    <name evidence="1" type="ORF">PSTT_16803</name>
</gene>
<sequence length="61" mass="7009">MPPGILQGRVNELYYEFQRQLYLLAIQNRIYAALFYTHLLVKSTTCKVQRDDGGDDSGIQS</sequence>
<comment type="caution">
    <text evidence="1">The sequence shown here is derived from an EMBL/GenBank/DDBJ whole genome shotgun (WGS) entry which is preliminary data.</text>
</comment>
<name>A0A2S4UB72_9BASI</name>
<accession>A0A2S4UB72</accession>
<evidence type="ECO:0000313" key="3">
    <source>
        <dbReference type="Proteomes" id="UP000239156"/>
    </source>
</evidence>
<organism evidence="1 3">
    <name type="scientific">Puccinia striiformis</name>
    <dbReference type="NCBI Taxonomy" id="27350"/>
    <lineage>
        <taxon>Eukaryota</taxon>
        <taxon>Fungi</taxon>
        <taxon>Dikarya</taxon>
        <taxon>Basidiomycota</taxon>
        <taxon>Pucciniomycotina</taxon>
        <taxon>Pucciniomycetes</taxon>
        <taxon>Pucciniales</taxon>
        <taxon>Pucciniaceae</taxon>
        <taxon>Puccinia</taxon>
    </lineage>
</organism>
<proteinExistence type="predicted"/>
<evidence type="ECO:0000313" key="2">
    <source>
        <dbReference type="EMBL" id="POV98323.1"/>
    </source>
</evidence>
<reference evidence="1 3" key="1">
    <citation type="submission" date="2017-12" db="EMBL/GenBank/DDBJ databases">
        <title>Gene loss provides genomic basis for host adaptation in cereal stripe rust fungi.</title>
        <authorList>
            <person name="Xia C."/>
        </authorList>
    </citation>
    <scope>NUCLEOTIDE SEQUENCE [LARGE SCALE GENOMIC DNA]</scope>
    <source>
        <strain evidence="1 3">93-210</strain>
    </source>
</reference>
<dbReference type="VEuPathDB" id="FungiDB:PSTT_14521"/>
<dbReference type="EMBL" id="PKSL01000409">
    <property type="protein sequence ID" value="POV94535.1"/>
    <property type="molecule type" value="Genomic_DNA"/>
</dbReference>
<dbReference type="AlphaFoldDB" id="A0A2S4UB72"/>
<keyword evidence="3" id="KW-1185">Reference proteome</keyword>
<protein>
    <submittedName>
        <fullName evidence="1">Uncharacterized protein</fullName>
    </submittedName>
</protein>
<evidence type="ECO:0000313" key="1">
    <source>
        <dbReference type="EMBL" id="POV94535.1"/>
    </source>
</evidence>